<dbReference type="SUPFAM" id="SSF54631">
    <property type="entry name" value="CBS-domain pair"/>
    <property type="match status" value="1"/>
</dbReference>
<feature type="transmembrane region" description="Helical" evidence="8">
    <location>
        <begin position="159"/>
        <end position="178"/>
    </location>
</feature>
<dbReference type="CDD" id="cd04606">
    <property type="entry name" value="CBS_pair_Mg_transporter"/>
    <property type="match status" value="1"/>
</dbReference>
<evidence type="ECO:0000256" key="8">
    <source>
        <dbReference type="SAM" id="Phobius"/>
    </source>
</evidence>
<dbReference type="InterPro" id="IPR006667">
    <property type="entry name" value="SLC41_membr_dom"/>
</dbReference>
<evidence type="ECO:0000313" key="10">
    <source>
        <dbReference type="EMBL" id="GAI93301.1"/>
    </source>
</evidence>
<dbReference type="GO" id="GO:0015095">
    <property type="term" value="F:magnesium ion transmembrane transporter activity"/>
    <property type="evidence" value="ECO:0007669"/>
    <property type="project" value="InterPro"/>
</dbReference>
<feature type="non-terminal residue" evidence="10">
    <location>
        <position position="263"/>
    </location>
</feature>
<evidence type="ECO:0000256" key="1">
    <source>
        <dbReference type="ARBA" id="ARBA00004141"/>
    </source>
</evidence>
<sequence length="263" mass="28534">MSYSEDSAGGIMDPVVISVPEDASVAEAVNKIRAAEIDEDFYSVYIVDKTGRFLGDVRLRLLLTPPENTKISALIDRDTIYVSAEADQEEVKNIFNKNDLIVAPVLDKNHKLIGRITADRIIEVAGEEAAEDLYTMAGTDPDELDNVSVFHAARIRMTWLLPALFGTGVTALVLIFFHRKFDFENLAIVYTAAIAFVPMIAAISGNAGLQTSAIVVCGLATGHLAAQRLSQVFMREVRVALLVALCCGIIGSFICAFLPQLLG</sequence>
<evidence type="ECO:0000256" key="2">
    <source>
        <dbReference type="ARBA" id="ARBA00009749"/>
    </source>
</evidence>
<evidence type="ECO:0000256" key="5">
    <source>
        <dbReference type="ARBA" id="ARBA00022842"/>
    </source>
</evidence>
<feature type="transmembrane region" description="Helical" evidence="8">
    <location>
        <begin position="185"/>
        <end position="203"/>
    </location>
</feature>
<reference evidence="10" key="1">
    <citation type="journal article" date="2014" name="Front. Microbiol.">
        <title>High frequency of phylogenetically diverse reductive dehalogenase-homologous genes in deep subseafloor sedimentary metagenomes.</title>
        <authorList>
            <person name="Kawai M."/>
            <person name="Futagami T."/>
            <person name="Toyoda A."/>
            <person name="Takaki Y."/>
            <person name="Nishi S."/>
            <person name="Hori S."/>
            <person name="Arai W."/>
            <person name="Tsubouchi T."/>
            <person name="Morono Y."/>
            <person name="Uchiyama I."/>
            <person name="Ito T."/>
            <person name="Fujiyama A."/>
            <person name="Inagaki F."/>
            <person name="Takami H."/>
        </authorList>
    </citation>
    <scope>NUCLEOTIDE SEQUENCE</scope>
    <source>
        <strain evidence="10">Expedition CK06-06</strain>
    </source>
</reference>
<evidence type="ECO:0000256" key="6">
    <source>
        <dbReference type="ARBA" id="ARBA00022989"/>
    </source>
</evidence>
<comment type="caution">
    <text evidence="10">The sequence shown here is derived from an EMBL/GenBank/DDBJ whole genome shotgun (WGS) entry which is preliminary data.</text>
</comment>
<comment type="similarity">
    <text evidence="2">Belongs to the SLC41A transporter family.</text>
</comment>
<keyword evidence="4 8" id="KW-0812">Transmembrane</keyword>
<keyword evidence="5" id="KW-0460">Magnesium</keyword>
<name>X1TPJ4_9ZZZZ</name>
<evidence type="ECO:0000259" key="9">
    <source>
        <dbReference type="PROSITE" id="PS51371"/>
    </source>
</evidence>
<evidence type="ECO:0000256" key="7">
    <source>
        <dbReference type="ARBA" id="ARBA00023136"/>
    </source>
</evidence>
<evidence type="ECO:0000256" key="4">
    <source>
        <dbReference type="ARBA" id="ARBA00022692"/>
    </source>
</evidence>
<dbReference type="SMART" id="SM00116">
    <property type="entry name" value="CBS"/>
    <property type="match status" value="2"/>
</dbReference>
<keyword evidence="7 8" id="KW-0472">Membrane</keyword>
<dbReference type="InterPro" id="IPR036739">
    <property type="entry name" value="SLC41_membr_dom_sf"/>
</dbReference>
<organism evidence="10">
    <name type="scientific">marine sediment metagenome</name>
    <dbReference type="NCBI Taxonomy" id="412755"/>
    <lineage>
        <taxon>unclassified sequences</taxon>
        <taxon>metagenomes</taxon>
        <taxon>ecological metagenomes</taxon>
    </lineage>
</organism>
<feature type="transmembrane region" description="Helical" evidence="8">
    <location>
        <begin position="209"/>
        <end position="227"/>
    </location>
</feature>
<dbReference type="Gene3D" id="3.10.580.10">
    <property type="entry name" value="CBS-domain"/>
    <property type="match status" value="1"/>
</dbReference>
<protein>
    <recommendedName>
        <fullName evidence="9">CBS domain-containing protein</fullName>
    </recommendedName>
</protein>
<dbReference type="PANTHER" id="PTHR43773">
    <property type="entry name" value="MAGNESIUM TRANSPORTER MGTE"/>
    <property type="match status" value="1"/>
</dbReference>
<dbReference type="AlphaFoldDB" id="X1TPJ4"/>
<dbReference type="EMBL" id="BARW01024558">
    <property type="protein sequence ID" value="GAI93301.1"/>
    <property type="molecule type" value="Genomic_DNA"/>
</dbReference>
<dbReference type="Gene3D" id="1.10.357.20">
    <property type="entry name" value="SLC41 divalent cation transporters, integral membrane domain"/>
    <property type="match status" value="1"/>
</dbReference>
<accession>X1TPJ4</accession>
<dbReference type="Pfam" id="PF00571">
    <property type="entry name" value="CBS"/>
    <property type="match status" value="2"/>
</dbReference>
<proteinExistence type="inferred from homology"/>
<dbReference type="SUPFAM" id="SSF161093">
    <property type="entry name" value="MgtE membrane domain-like"/>
    <property type="match status" value="1"/>
</dbReference>
<feature type="domain" description="CBS" evidence="9">
    <location>
        <begin position="12"/>
        <end position="74"/>
    </location>
</feature>
<dbReference type="InterPro" id="IPR046342">
    <property type="entry name" value="CBS_dom_sf"/>
</dbReference>
<comment type="subcellular location">
    <subcellularLocation>
        <location evidence="1">Membrane</location>
        <topology evidence="1">Multi-pass membrane protein</topology>
    </subcellularLocation>
</comment>
<feature type="domain" description="CBS" evidence="9">
    <location>
        <begin position="75"/>
        <end position="131"/>
    </location>
</feature>
<keyword evidence="6 8" id="KW-1133">Transmembrane helix</keyword>
<dbReference type="PANTHER" id="PTHR43773:SF1">
    <property type="entry name" value="MAGNESIUM TRANSPORTER MGTE"/>
    <property type="match status" value="1"/>
</dbReference>
<keyword evidence="3" id="KW-0813">Transport</keyword>
<dbReference type="GO" id="GO:0016020">
    <property type="term" value="C:membrane"/>
    <property type="evidence" value="ECO:0007669"/>
    <property type="project" value="UniProtKB-SubCell"/>
</dbReference>
<dbReference type="InterPro" id="IPR000644">
    <property type="entry name" value="CBS_dom"/>
</dbReference>
<evidence type="ECO:0000256" key="3">
    <source>
        <dbReference type="ARBA" id="ARBA00022448"/>
    </source>
</evidence>
<feature type="transmembrane region" description="Helical" evidence="8">
    <location>
        <begin position="239"/>
        <end position="262"/>
    </location>
</feature>
<dbReference type="Pfam" id="PF01769">
    <property type="entry name" value="MgtE"/>
    <property type="match status" value="1"/>
</dbReference>
<dbReference type="PROSITE" id="PS51371">
    <property type="entry name" value="CBS"/>
    <property type="match status" value="2"/>
</dbReference>
<dbReference type="InterPro" id="IPR006669">
    <property type="entry name" value="MgtE_transporter"/>
</dbReference>
<gene>
    <name evidence="10" type="ORF">S12H4_40468</name>
</gene>